<evidence type="ECO:0000256" key="1">
    <source>
        <dbReference type="SAM" id="MobiDB-lite"/>
    </source>
</evidence>
<feature type="compositionally biased region" description="Polar residues" evidence="1">
    <location>
        <begin position="46"/>
        <end position="60"/>
    </location>
</feature>
<dbReference type="PATRIC" id="fig|1473.5.peg.1543"/>
<reference evidence="3" key="1">
    <citation type="submission" date="2015-07" db="EMBL/GenBank/DDBJ databases">
        <title>Fjat-10053 dsm26.</title>
        <authorList>
            <person name="Liu B."/>
            <person name="Wang J."/>
            <person name="Zhu Y."/>
            <person name="Liu G."/>
            <person name="Chen Q."/>
            <person name="Chen Z."/>
            <person name="Lan J."/>
            <person name="Che J."/>
            <person name="Ge C."/>
            <person name="Shi H."/>
            <person name="Pan Z."/>
            <person name="Liu X."/>
        </authorList>
    </citation>
    <scope>NUCLEOTIDE SEQUENCE [LARGE SCALE GENOMIC DNA]</scope>
    <source>
        <strain evidence="3">DSM 26</strain>
    </source>
</reference>
<keyword evidence="3" id="KW-1185">Reference proteome</keyword>
<accession>A0A0L0QMD4</accession>
<organism evidence="2 3">
    <name type="scientific">Virgibacillus pantothenticus</name>
    <dbReference type="NCBI Taxonomy" id="1473"/>
    <lineage>
        <taxon>Bacteria</taxon>
        <taxon>Bacillati</taxon>
        <taxon>Bacillota</taxon>
        <taxon>Bacilli</taxon>
        <taxon>Bacillales</taxon>
        <taxon>Bacillaceae</taxon>
        <taxon>Virgibacillus</taxon>
    </lineage>
</organism>
<evidence type="ECO:0000313" key="3">
    <source>
        <dbReference type="Proteomes" id="UP000036780"/>
    </source>
</evidence>
<evidence type="ECO:0008006" key="4">
    <source>
        <dbReference type="Google" id="ProtNLM"/>
    </source>
</evidence>
<name>A0A0L0QMD4_VIRPA</name>
<sequence length="127" mass="13985">MANFEVSGLDDAIVSFDQLGEDAEKAENKALKAGGEVIKKYQINNVNRSGKAQPHMQDNITVGRPNETDEGKFVNVGPNNKVRHRAIWLEYGTSKMPAYPFIDKSAEQGENEALSAMEKVFLGEIEG</sequence>
<dbReference type="AlphaFoldDB" id="A0A0L0QMD4"/>
<dbReference type="Proteomes" id="UP000036780">
    <property type="component" value="Unassembled WGS sequence"/>
</dbReference>
<gene>
    <name evidence="2" type="ORF">AFK71_14530</name>
</gene>
<dbReference type="InterPro" id="IPR010064">
    <property type="entry name" value="HK97-gp10_tail"/>
</dbReference>
<feature type="region of interest" description="Disordered" evidence="1">
    <location>
        <begin position="46"/>
        <end position="76"/>
    </location>
</feature>
<evidence type="ECO:0000313" key="2">
    <source>
        <dbReference type="EMBL" id="KNE19669.1"/>
    </source>
</evidence>
<comment type="caution">
    <text evidence="2">The sequence shown here is derived from an EMBL/GenBank/DDBJ whole genome shotgun (WGS) entry which is preliminary data.</text>
</comment>
<proteinExistence type="predicted"/>
<dbReference type="Pfam" id="PF04883">
    <property type="entry name" value="HK97-gp10_like"/>
    <property type="match status" value="1"/>
</dbReference>
<dbReference type="OrthoDB" id="886754at2"/>
<dbReference type="RefSeq" id="WP_050352215.1">
    <property type="nucleotide sequence ID" value="NZ_CP073011.1"/>
</dbReference>
<dbReference type="NCBIfam" id="TIGR01725">
    <property type="entry name" value="phge_HK97_gp10"/>
    <property type="match status" value="1"/>
</dbReference>
<dbReference type="GeneID" id="66871292"/>
<protein>
    <recommendedName>
        <fullName evidence="4">HK97 gp10 family phage protein</fullName>
    </recommendedName>
</protein>
<dbReference type="EMBL" id="LGTO01000007">
    <property type="protein sequence ID" value="KNE19669.1"/>
    <property type="molecule type" value="Genomic_DNA"/>
</dbReference>